<dbReference type="Proteomes" id="UP000319663">
    <property type="component" value="Unassembled WGS sequence"/>
</dbReference>
<evidence type="ECO:0000259" key="8">
    <source>
        <dbReference type="Pfam" id="PF22958"/>
    </source>
</evidence>
<dbReference type="STRING" id="5098.A0A507QQ29"/>
<dbReference type="InterPro" id="IPR039795">
    <property type="entry name" value="LTN1/Rkr1"/>
</dbReference>
<dbReference type="FunFam" id="3.40.50.150:FF:000369">
    <property type="entry name" value="Leucine carboxyl methyltransferase 1"/>
    <property type="match status" value="1"/>
</dbReference>
<comment type="subunit">
    <text evidence="7">Component of the ribosome quality control complex (RQC).</text>
</comment>
<evidence type="ECO:0000256" key="4">
    <source>
        <dbReference type="ARBA" id="ARBA00022603"/>
    </source>
</evidence>
<dbReference type="InterPro" id="IPR054478">
    <property type="entry name" value="LTN1_UBC"/>
</dbReference>
<dbReference type="GO" id="GO:0008270">
    <property type="term" value="F:zinc ion binding"/>
    <property type="evidence" value="ECO:0007669"/>
    <property type="project" value="UniProtKB-KW"/>
</dbReference>
<feature type="domain" description="E3 ubiquitin-protein ligase listerin ubiquitin conjugating" evidence="10">
    <location>
        <begin position="1437"/>
        <end position="1521"/>
    </location>
</feature>
<evidence type="ECO:0000256" key="6">
    <source>
        <dbReference type="ARBA" id="ARBA00022691"/>
    </source>
</evidence>
<comment type="function">
    <text evidence="2">Methylates the carboxyl group of the C-terminal leucine residue of protein phosphatase 2A catalytic subunits to form alpha-leucine ester residues.</text>
</comment>
<dbReference type="Pfam" id="PF22958">
    <property type="entry name" value="Ltn1_1st"/>
    <property type="match status" value="1"/>
</dbReference>
<keyword evidence="5 7" id="KW-0808">Transferase</keyword>
<evidence type="ECO:0000256" key="1">
    <source>
        <dbReference type="ARBA" id="ARBA00000724"/>
    </source>
</evidence>
<keyword evidence="7" id="KW-0863">Zinc-finger</keyword>
<dbReference type="Pfam" id="PF04072">
    <property type="entry name" value="LCM"/>
    <property type="match status" value="1"/>
</dbReference>
<gene>
    <name evidence="11" type="ORF">MPDQ_000329</name>
</gene>
<feature type="domain" description="E3 ubiquitin-protein ligase listerin HEAT repeat region" evidence="9">
    <location>
        <begin position="1210"/>
        <end position="1423"/>
    </location>
</feature>
<reference evidence="11 12" key="1">
    <citation type="submission" date="2019-06" db="EMBL/GenBank/DDBJ databases">
        <title>Wine fermentation using esterase from Monascus purpureus.</title>
        <authorList>
            <person name="Geng C."/>
            <person name="Zhang Y."/>
        </authorList>
    </citation>
    <scope>NUCLEOTIDE SEQUENCE [LARGE SCALE GENOMIC DNA]</scope>
    <source>
        <strain evidence="11">HQ1</strain>
    </source>
</reference>
<dbReference type="InterPro" id="IPR007213">
    <property type="entry name" value="Ppm1/Ppm2/Tcmp"/>
</dbReference>
<proteinExistence type="inferred from homology"/>
<dbReference type="GO" id="GO:0005829">
    <property type="term" value="C:cytosol"/>
    <property type="evidence" value="ECO:0007669"/>
    <property type="project" value="UniProtKB-UniRule"/>
</dbReference>
<dbReference type="GO" id="GO:0032259">
    <property type="term" value="P:methylation"/>
    <property type="evidence" value="ECO:0007669"/>
    <property type="project" value="UniProtKB-KW"/>
</dbReference>
<keyword evidence="7" id="KW-0862">Zinc</keyword>
<dbReference type="InterPro" id="IPR054477">
    <property type="entry name" value="LTN1_E3_ligase_6th"/>
</dbReference>
<evidence type="ECO:0000256" key="3">
    <source>
        <dbReference type="ARBA" id="ARBA00010703"/>
    </source>
</evidence>
<dbReference type="SUPFAM" id="SSF48371">
    <property type="entry name" value="ARM repeat"/>
    <property type="match status" value="2"/>
</dbReference>
<dbReference type="InterPro" id="IPR016024">
    <property type="entry name" value="ARM-type_fold"/>
</dbReference>
<comment type="caution">
    <text evidence="11">The sequence shown here is derived from an EMBL/GenBank/DDBJ whole genome shotgun (WGS) entry which is preliminary data.</text>
</comment>
<dbReference type="GO" id="GO:0018423">
    <property type="term" value="F:protein C-terminal leucine carboxyl O-methyltransferase activity"/>
    <property type="evidence" value="ECO:0007669"/>
    <property type="project" value="UniProtKB-EC"/>
</dbReference>
<protein>
    <recommendedName>
        <fullName evidence="7">E3 ubiquitin-protein ligase listerin</fullName>
        <ecNumber evidence="7">2.3.2.27</ecNumber>
    </recommendedName>
    <alternativeName>
        <fullName evidence="7">RING-type E3 ubiquitin transferase listerin</fullName>
    </alternativeName>
</protein>
<accession>A0A507QQ29</accession>
<dbReference type="SUPFAM" id="SSF53335">
    <property type="entry name" value="S-adenosyl-L-methionine-dependent methyltransferases"/>
    <property type="match status" value="1"/>
</dbReference>
<comment type="catalytic activity">
    <reaction evidence="1">
        <text>[phosphatase 2A protein]-C-terminal L-leucine + S-adenosyl-L-methionine = [phosphatase 2A protein]-C-terminal L-leucine methyl ester + S-adenosyl-L-homocysteine</text>
        <dbReference type="Rhea" id="RHEA:48544"/>
        <dbReference type="Rhea" id="RHEA-COMP:12134"/>
        <dbReference type="Rhea" id="RHEA-COMP:12135"/>
        <dbReference type="ChEBI" id="CHEBI:57856"/>
        <dbReference type="ChEBI" id="CHEBI:59789"/>
        <dbReference type="ChEBI" id="CHEBI:90516"/>
        <dbReference type="ChEBI" id="CHEBI:90517"/>
        <dbReference type="EC" id="2.1.1.233"/>
    </reaction>
</comment>
<comment type="similarity">
    <text evidence="3">Belongs to the methyltransferase superfamily. LCMT family.</text>
</comment>
<dbReference type="EC" id="2.3.2.27" evidence="7"/>
<dbReference type="GO" id="GO:0016567">
    <property type="term" value="P:protein ubiquitination"/>
    <property type="evidence" value="ECO:0007669"/>
    <property type="project" value="UniProtKB-UniPathway"/>
</dbReference>
<keyword evidence="7" id="KW-0833">Ubl conjugation pathway</keyword>
<dbReference type="InterPro" id="IPR011989">
    <property type="entry name" value="ARM-like"/>
</dbReference>
<dbReference type="UniPathway" id="UPA00143"/>
<name>A0A507QQ29_MONPU</name>
<dbReference type="Pfam" id="PF23009">
    <property type="entry name" value="UBC_like"/>
    <property type="match status" value="1"/>
</dbReference>
<dbReference type="InterPro" id="IPR029063">
    <property type="entry name" value="SAM-dependent_MTases_sf"/>
</dbReference>
<evidence type="ECO:0000259" key="9">
    <source>
        <dbReference type="Pfam" id="PF22999"/>
    </source>
</evidence>
<comment type="similarity">
    <text evidence="7">Belongs to the LTN1 family.</text>
</comment>
<sequence>MSKKIKSQASSSRAAAAGFTGFGGFSTAFSGQGRSPSALTYVAEPPDLSRILEPQLVVAFKNSLKKDEITRTKALDDLRDHVSAVESHKGTLNDGFLEAWIKIYPRASIDLSRKVRQLAHSIQGFVAFLAGKRIARHLSKVIGAWLAGLYDNDKPVSRSALESLTRVFPTEEKRKNVWRIYQSSILDFVDDVILQQTPLTLSDERTVKPDDAQAKYARVAGTALSLFNRILVSSSSEDIQKDISVIQTLLSSKSLWSLCYHEDPFVRRSVYGLLRSAASALPEELDWIIISAAVIGKSLSTSQIGASSDLSETLLQLTSSRPQLWTEDYIGKSSSSKRLLQYIQKGSQGGLSSFWSSLNRLLQVVPLKVLAQIGQAATAENVSLSSVTRLMEAFQDGLNSRDEPRHNREAGWESYVDTGVWLLTLLSEDEKEKFVQERITPLLGQYVRAVSDQSEWTVPPQFAEPVCVHCFVKLATHGHENKLQSFWTELSEKLLETVKLSSPEQSKDFRTSQESICAQARRFFALETAVLDRLSGHECEAQVVEIFEKTGLLLLENCLQVLHARNGKPYGAAAVVEEVVRTVPEVARHSQELLNFLREDAPDLILSASGDRLVAIALSLRDCDGFGPSFKEMVERVLQLEPEQSNIHVLQMFISLIDFAEVPDKTGINSLVMRALEKPCWPIVTAVLQNRTVSGDFVEFIFLSIVESLSNNDIVSTLHGLSQISSSVPSAVREFQAGPHGPKLTGKLLYLTESTSEEIAGFAEKLLKNLKEAAVGDTGAKSSLEILRHNFDHVSDESLSVESLLNVAEDLLQSSKPEERGAIANAILPSPSTAITSPLAGIVHLVDRDVADSLQKEWENVPRDISHLSSAFRLAFFTTKILSSSLFKVSELGTDELETLFYNLPLVIQLIEDDLSMENCNGITGLVVPEQRDEYLEIVTEGRKVINHWISSKSPVDVRSGAPVSSMMCSFWEDKLEKLEGISPIDYRVGEAFVKIMAEAASPNGTKSSDDLIKICREARRANTIRSASWFAVWRHSIISSPAGIRLYNELVADSTGLEPEDLRKDGLKKLVLLNILLSEDESVVASIPTQRLVFLVKPLIKCLQSDIASVGLQAEIIKTLILVFPCLQDIYGSHWEETMEILSTFWRKANSSDEALPLLASSFRLFARLRSVADGDSNDDLKDAWSAQKARLFKDLASTLSKFGTAPVRDLENVGELFPLLTADSRVVQRAAYGILHRYVPSVQEQVSFDVALSKNAVHLPDELMSLLLEAPTVDSVFTADNKEKIWTRIRSYLLSWKIVFDHFSNASVPVQEFYVTDIKEYKILEPLLEFIFDFLLKSHDGKLIDASKFDVRSFEPDQSATVEKETQWLLVNLYYLSLRHLANPTKSWWIDTKKRIKGPVESWTEKFISPLVIDDSLQSVSEWISTQDSSEERALTLKISPKSAEITASIPVDEESPPVAIGIVLPPAYPLHPALVVSRSRVLVDERKWKGWLVTIQGVIMFANGSLVDGLLAFRKNVQGALKGQSAIAMSASQIPNLNTLRRGAGRGRFRNRGGHSGFPSEVGHGSRGAAVKDRVVQGTDNDASVSRLSAVRLGYLADSFADALTPPGSETRRLPIINRGTYVRTTAIDNLVAHFLDGDNLGIRKQIISLGAGSDTRPFRLLSSRRWDDLTYHEIDFPVNAAAKIRAIRSTPSLQRAVGIVQKPGEDNVTISEAGDALHSPSYHIHPLDLRSLAKHPPSSIPAEDTAVLQGVDTKLPTLLISECCLVYLSPIEADSVVNYFTRTLFRPGTVQSDTEHTEKNITAPLGLILYEPIRPDDAFGRTMVSNLATRGIHLQTLNRYASLGAQRKRLNEQGFNGGQAAADVDFIWERWVSENEKERVAGLEMLDEMEEWKLLAQHYCIAWGWREGIGSVASASGVFTGWKNIEGQQDGE</sequence>
<feature type="domain" description="E3 ubiquitin-protein ligase listerin N-terminal" evidence="8">
    <location>
        <begin position="54"/>
        <end position="363"/>
    </location>
</feature>
<dbReference type="EMBL" id="VIFY01000103">
    <property type="protein sequence ID" value="TQB70559.1"/>
    <property type="molecule type" value="Genomic_DNA"/>
</dbReference>
<evidence type="ECO:0000259" key="10">
    <source>
        <dbReference type="Pfam" id="PF23009"/>
    </source>
</evidence>
<dbReference type="Gene3D" id="3.40.50.150">
    <property type="entry name" value="Vaccinia Virus protein VP39"/>
    <property type="match status" value="1"/>
</dbReference>
<dbReference type="GO" id="GO:0061630">
    <property type="term" value="F:ubiquitin protein ligase activity"/>
    <property type="evidence" value="ECO:0007669"/>
    <property type="project" value="UniProtKB-UniRule"/>
</dbReference>
<evidence type="ECO:0000256" key="2">
    <source>
        <dbReference type="ARBA" id="ARBA00003455"/>
    </source>
</evidence>
<evidence type="ECO:0000313" key="12">
    <source>
        <dbReference type="Proteomes" id="UP000319663"/>
    </source>
</evidence>
<keyword evidence="7" id="KW-0479">Metal-binding</keyword>
<dbReference type="InterPro" id="IPR054476">
    <property type="entry name" value="Ltn1_N"/>
</dbReference>
<evidence type="ECO:0000256" key="5">
    <source>
        <dbReference type="ARBA" id="ARBA00022679"/>
    </source>
</evidence>
<dbReference type="Pfam" id="PF22999">
    <property type="entry name" value="LTN1_E3_ligase_6th"/>
    <property type="match status" value="1"/>
</dbReference>
<dbReference type="GO" id="GO:1990116">
    <property type="term" value="P:ribosome-associated ubiquitin-dependent protein catabolic process"/>
    <property type="evidence" value="ECO:0007669"/>
    <property type="project" value="UniProtKB-UniRule"/>
</dbReference>
<keyword evidence="6" id="KW-0949">S-adenosyl-L-methionine</keyword>
<comment type="catalytic activity">
    <reaction evidence="7">
        <text>S-ubiquitinyl-[E2 ubiquitin-conjugating enzyme]-L-cysteine + [acceptor protein]-L-lysine = [E2 ubiquitin-conjugating enzyme]-L-cysteine + N(6)-ubiquitinyl-[acceptor protein]-L-lysine.</text>
        <dbReference type="EC" id="2.3.2.27"/>
    </reaction>
</comment>
<evidence type="ECO:0000313" key="11">
    <source>
        <dbReference type="EMBL" id="TQB70559.1"/>
    </source>
</evidence>
<organism evidence="11 12">
    <name type="scientific">Monascus purpureus</name>
    <name type="common">Red mold</name>
    <name type="synonym">Monascus anka</name>
    <dbReference type="NCBI Taxonomy" id="5098"/>
    <lineage>
        <taxon>Eukaryota</taxon>
        <taxon>Fungi</taxon>
        <taxon>Dikarya</taxon>
        <taxon>Ascomycota</taxon>
        <taxon>Pezizomycotina</taxon>
        <taxon>Eurotiomycetes</taxon>
        <taxon>Eurotiomycetidae</taxon>
        <taxon>Eurotiales</taxon>
        <taxon>Aspergillaceae</taxon>
        <taxon>Monascus</taxon>
    </lineage>
</organism>
<dbReference type="Gene3D" id="1.25.10.10">
    <property type="entry name" value="Leucine-rich Repeat Variant"/>
    <property type="match status" value="1"/>
</dbReference>
<comment type="function">
    <text evidence="7">E3 ubiquitin-protein ligase. Component of the ribosome quality control complex (RQC), a ribosome-associated complex that mediates ubiquitination and extraction of incompletely synthesized nascent chains for proteasomal degradation.</text>
</comment>
<dbReference type="PANTHER" id="PTHR12389">
    <property type="entry name" value="ZINC FINGER PROTEIN 294"/>
    <property type="match status" value="1"/>
</dbReference>
<keyword evidence="12" id="KW-1185">Reference proteome</keyword>
<dbReference type="GO" id="GO:0043023">
    <property type="term" value="F:ribosomal large subunit binding"/>
    <property type="evidence" value="ECO:0007669"/>
    <property type="project" value="TreeGrafter"/>
</dbReference>
<keyword evidence="4" id="KW-0489">Methyltransferase</keyword>
<dbReference type="PANTHER" id="PTHR12389:SF0">
    <property type="entry name" value="E3 UBIQUITIN-PROTEIN LIGASE LISTERIN"/>
    <property type="match status" value="1"/>
</dbReference>
<comment type="pathway">
    <text evidence="7">Protein modification; protein ubiquitination.</text>
</comment>
<evidence type="ECO:0000256" key="7">
    <source>
        <dbReference type="RuleBase" id="RU367090"/>
    </source>
</evidence>
<dbReference type="GO" id="GO:0072344">
    <property type="term" value="P:rescue of stalled ribosome"/>
    <property type="evidence" value="ECO:0007669"/>
    <property type="project" value="UniProtKB-UniRule"/>
</dbReference>
<dbReference type="GO" id="GO:1990112">
    <property type="term" value="C:RQC complex"/>
    <property type="evidence" value="ECO:0007669"/>
    <property type="project" value="UniProtKB-UniRule"/>
</dbReference>